<protein>
    <submittedName>
        <fullName evidence="2">Uncharacterized protein</fullName>
    </submittedName>
</protein>
<sequence>MIRPDPFVNATGVILSYFEEVLNVMHIPFGLMERRSRERRNLQNTQALEDMAGKKVPTGIRDDFPKGGSEIVQLRFRTVEVMRGAYDRTVPHCRPLRRSRTSERVRTPLTASLTLTMQSASNTGN</sequence>
<name>A0A7W6RNK2_9HYPH</name>
<gene>
    <name evidence="2" type="ORF">GGE12_003443</name>
</gene>
<reference evidence="2 3" key="1">
    <citation type="submission" date="2020-08" db="EMBL/GenBank/DDBJ databases">
        <title>Genomic Encyclopedia of Type Strains, Phase IV (KMG-V): Genome sequencing to study the core and pangenomes of soil and plant-associated prokaryotes.</title>
        <authorList>
            <person name="Whitman W."/>
        </authorList>
    </citation>
    <scope>NUCLEOTIDE SEQUENCE [LARGE SCALE GENOMIC DNA]</scope>
    <source>
        <strain evidence="2 3">SEMIA 402</strain>
    </source>
</reference>
<organism evidence="2 3">
    <name type="scientific">Rhizobium mongolense</name>
    <dbReference type="NCBI Taxonomy" id="57676"/>
    <lineage>
        <taxon>Bacteria</taxon>
        <taxon>Pseudomonadati</taxon>
        <taxon>Pseudomonadota</taxon>
        <taxon>Alphaproteobacteria</taxon>
        <taxon>Hyphomicrobiales</taxon>
        <taxon>Rhizobiaceae</taxon>
        <taxon>Rhizobium/Agrobacterium group</taxon>
        <taxon>Rhizobium</taxon>
    </lineage>
</organism>
<evidence type="ECO:0000256" key="1">
    <source>
        <dbReference type="SAM" id="MobiDB-lite"/>
    </source>
</evidence>
<dbReference type="Proteomes" id="UP000533641">
    <property type="component" value="Unassembled WGS sequence"/>
</dbReference>
<dbReference type="EMBL" id="JACIGM010000006">
    <property type="protein sequence ID" value="MBB4275654.1"/>
    <property type="molecule type" value="Genomic_DNA"/>
</dbReference>
<evidence type="ECO:0000313" key="2">
    <source>
        <dbReference type="EMBL" id="MBB4275654.1"/>
    </source>
</evidence>
<comment type="caution">
    <text evidence="2">The sequence shown here is derived from an EMBL/GenBank/DDBJ whole genome shotgun (WGS) entry which is preliminary data.</text>
</comment>
<proteinExistence type="predicted"/>
<accession>A0A7W6RNK2</accession>
<evidence type="ECO:0000313" key="3">
    <source>
        <dbReference type="Proteomes" id="UP000533641"/>
    </source>
</evidence>
<feature type="region of interest" description="Disordered" evidence="1">
    <location>
        <begin position="44"/>
        <end position="64"/>
    </location>
</feature>
<dbReference type="RefSeq" id="WP_183926664.1">
    <property type="nucleotide sequence ID" value="NZ_JACIGM010000006.1"/>
</dbReference>
<dbReference type="AlphaFoldDB" id="A0A7W6RNK2"/>